<feature type="region of interest" description="Disordered" evidence="1">
    <location>
        <begin position="389"/>
        <end position="418"/>
    </location>
</feature>
<dbReference type="Proteomes" id="UP000291343">
    <property type="component" value="Unassembled WGS sequence"/>
</dbReference>
<evidence type="ECO:0000256" key="1">
    <source>
        <dbReference type="SAM" id="MobiDB-lite"/>
    </source>
</evidence>
<dbReference type="OrthoDB" id="10497861at2759"/>
<evidence type="ECO:0000313" key="2">
    <source>
        <dbReference type="EMBL" id="RZF36884.1"/>
    </source>
</evidence>
<accession>A0A482WTP7</accession>
<feature type="compositionally biased region" description="Basic and acidic residues" evidence="1">
    <location>
        <begin position="190"/>
        <end position="200"/>
    </location>
</feature>
<feature type="compositionally biased region" description="Polar residues" evidence="1">
    <location>
        <begin position="404"/>
        <end position="416"/>
    </location>
</feature>
<dbReference type="AlphaFoldDB" id="A0A482WTP7"/>
<feature type="region of interest" description="Disordered" evidence="1">
    <location>
        <begin position="1"/>
        <end position="23"/>
    </location>
</feature>
<reference evidence="2 3" key="1">
    <citation type="journal article" date="2017" name="Gigascience">
        <title>Genome sequence of the small brown planthopper, Laodelphax striatellus.</title>
        <authorList>
            <person name="Zhu J."/>
            <person name="Jiang F."/>
            <person name="Wang X."/>
            <person name="Yang P."/>
            <person name="Bao Y."/>
            <person name="Zhao W."/>
            <person name="Wang W."/>
            <person name="Lu H."/>
            <person name="Wang Q."/>
            <person name="Cui N."/>
            <person name="Li J."/>
            <person name="Chen X."/>
            <person name="Luo L."/>
            <person name="Yu J."/>
            <person name="Kang L."/>
            <person name="Cui F."/>
        </authorList>
    </citation>
    <scope>NUCLEOTIDE SEQUENCE [LARGE SCALE GENOMIC DNA]</scope>
    <source>
        <strain evidence="2">Lst14</strain>
    </source>
</reference>
<sequence>MESFEMEQLIQRTPMSSNSTSEQVDCNISQKNTTRCDFQSGQSQDRDSAIESHQSSCNSSISTDLATESIYHNIIKQRNLSTCDIQPAKLLDERKLEDCHESVKFGYQGTTVTSGDFPAVECVHQDDDPKKEYIDRNNQQVEESNGDIVSQKSDYFSQDSAIDEDVEDSSTIRLKQLPRDGMNSNGDNKSQVEKEEKHSDQNSSSLIDTAYTCIMNRYGGFRHFNPDQFSENTFRSRNVSYAWNAEDDTSTHLTKSDSIRNLLEAMHSMGVNLNIPEDQPPDTSAQLNNSETLNEPLSKGASEVNENSRFREHNSSNFQSNTDKLTKSQDPGISNPEASEMIHDSIQKLLLQDLQKTGCLDEDSARALEETVGEFSDWISKLVTENEKLRKSMEGEKSDDKPQNQKSNLPSPQSVPDNLIRSMLNSENTKNRNLEESGMMGNEKLLEQDLQTAAKSSIALKAKMDGFSESVDFTEEFKFFTEHKKLKKFIESELPSAQGLENNHLDNDTINIRDASEREINDILKNVQSKQELFNCRDFECKTVTCHFLASSHMKTLIIRKKSDDGLVKYLLLEIGQNVKIKTTYKTNEFDGRALFTIHLLTSNYSFSVSL</sequence>
<dbReference type="SMR" id="A0A482WTP7"/>
<feature type="region of interest" description="Disordered" evidence="1">
    <location>
        <begin position="275"/>
        <end position="337"/>
    </location>
</feature>
<gene>
    <name evidence="2" type="ORF">LSTR_LSTR004572</name>
</gene>
<protein>
    <submittedName>
        <fullName evidence="2">Uncharacterized protein</fullName>
    </submittedName>
</protein>
<feature type="compositionally biased region" description="Polar residues" evidence="1">
    <location>
        <begin position="10"/>
        <end position="23"/>
    </location>
</feature>
<evidence type="ECO:0000313" key="3">
    <source>
        <dbReference type="Proteomes" id="UP000291343"/>
    </source>
</evidence>
<dbReference type="EMBL" id="QKKF02025464">
    <property type="protein sequence ID" value="RZF36884.1"/>
    <property type="molecule type" value="Genomic_DNA"/>
</dbReference>
<feature type="compositionally biased region" description="Polar residues" evidence="1">
    <location>
        <begin position="315"/>
        <end position="332"/>
    </location>
</feature>
<organism evidence="2 3">
    <name type="scientific">Laodelphax striatellus</name>
    <name type="common">Small brown planthopper</name>
    <name type="synonym">Delphax striatella</name>
    <dbReference type="NCBI Taxonomy" id="195883"/>
    <lineage>
        <taxon>Eukaryota</taxon>
        <taxon>Metazoa</taxon>
        <taxon>Ecdysozoa</taxon>
        <taxon>Arthropoda</taxon>
        <taxon>Hexapoda</taxon>
        <taxon>Insecta</taxon>
        <taxon>Pterygota</taxon>
        <taxon>Neoptera</taxon>
        <taxon>Paraneoptera</taxon>
        <taxon>Hemiptera</taxon>
        <taxon>Auchenorrhyncha</taxon>
        <taxon>Fulgoroidea</taxon>
        <taxon>Delphacidae</taxon>
        <taxon>Criomorphinae</taxon>
        <taxon>Laodelphax</taxon>
    </lineage>
</organism>
<feature type="compositionally biased region" description="Basic and acidic residues" evidence="1">
    <location>
        <begin position="389"/>
        <end position="403"/>
    </location>
</feature>
<feature type="region of interest" description="Disordered" evidence="1">
    <location>
        <begin position="158"/>
        <end position="204"/>
    </location>
</feature>
<feature type="region of interest" description="Disordered" evidence="1">
    <location>
        <begin position="36"/>
        <end position="55"/>
    </location>
</feature>
<feature type="compositionally biased region" description="Polar residues" evidence="1">
    <location>
        <begin position="281"/>
        <end position="295"/>
    </location>
</feature>
<comment type="caution">
    <text evidence="2">The sequence shown here is derived from an EMBL/GenBank/DDBJ whole genome shotgun (WGS) entry which is preliminary data.</text>
</comment>
<dbReference type="InParanoid" id="A0A482WTP7"/>
<keyword evidence="3" id="KW-1185">Reference proteome</keyword>
<name>A0A482WTP7_LAOST</name>
<proteinExistence type="predicted"/>